<reference evidence="2 3" key="1">
    <citation type="submission" date="2018-09" db="EMBL/GenBank/DDBJ databases">
        <title>The draft genome of Acinetobacter sp. strains.</title>
        <authorList>
            <person name="Qin J."/>
            <person name="Feng Y."/>
            <person name="Zong Z."/>
        </authorList>
    </citation>
    <scope>NUCLEOTIDE SEQUENCE [LARGE SCALE GENOMIC DNA]</scope>
    <source>
        <strain evidence="2 3">WCHAc060001</strain>
    </source>
</reference>
<gene>
    <name evidence="2" type="ORF">D9K79_15885</name>
</gene>
<dbReference type="RefSeq" id="WP_121533322.1">
    <property type="nucleotide sequence ID" value="NZ_RCHE01000054.1"/>
</dbReference>
<evidence type="ECO:0000313" key="2">
    <source>
        <dbReference type="EMBL" id="RLL38915.1"/>
    </source>
</evidence>
<feature type="domain" description="AB hydrolase-1" evidence="1">
    <location>
        <begin position="166"/>
        <end position="231"/>
    </location>
</feature>
<organism evidence="2 3">
    <name type="scientific">Acinetobacter cumulans</name>
    <dbReference type="NCBI Taxonomy" id="2136182"/>
    <lineage>
        <taxon>Bacteria</taxon>
        <taxon>Pseudomonadati</taxon>
        <taxon>Pseudomonadota</taxon>
        <taxon>Gammaproteobacteria</taxon>
        <taxon>Moraxellales</taxon>
        <taxon>Moraxellaceae</taxon>
        <taxon>Acinetobacter</taxon>
    </lineage>
</organism>
<dbReference type="Pfam" id="PF00561">
    <property type="entry name" value="Abhydrolase_1"/>
    <property type="match status" value="1"/>
</dbReference>
<proteinExistence type="predicted"/>
<protein>
    <submittedName>
        <fullName evidence="2">Alpha/beta hydrolase</fullName>
    </submittedName>
</protein>
<keyword evidence="2" id="KW-0378">Hydrolase</keyword>
<name>A0ABX9U248_9GAMM</name>
<dbReference type="Gene3D" id="3.40.50.1820">
    <property type="entry name" value="alpha/beta hydrolase"/>
    <property type="match status" value="1"/>
</dbReference>
<keyword evidence="3" id="KW-1185">Reference proteome</keyword>
<dbReference type="EMBL" id="RCHE01000054">
    <property type="protein sequence ID" value="RLL38915.1"/>
    <property type="molecule type" value="Genomic_DNA"/>
</dbReference>
<accession>A0ABX9U248</accession>
<dbReference type="SUPFAM" id="SSF53474">
    <property type="entry name" value="alpha/beta-Hydrolases"/>
    <property type="match status" value="1"/>
</dbReference>
<evidence type="ECO:0000259" key="1">
    <source>
        <dbReference type="Pfam" id="PF00561"/>
    </source>
</evidence>
<dbReference type="Proteomes" id="UP000273105">
    <property type="component" value="Unassembled WGS sequence"/>
</dbReference>
<dbReference type="InterPro" id="IPR029058">
    <property type="entry name" value="AB_hydrolase_fold"/>
</dbReference>
<sequence length="300" mass="34888">MNIIFIHGMNQQHETAQSIEKRWLSLLEQALNQTPQQVAFTYLKRHFRMPFYGDLLSRYHLSNVLSASTLLPQTWPHLPFLHLNTYGQKKPNTATSTIKTPLQPIIQPKQPQPNFHTKFHQFSALRKDYALHHFALWMNDFPKLHTTLLHKFLVETDLYLSNSHFMHAVHLRIHQQLHDSKPNIIVAHSLGSVIAYHYLLEHPEMNIRSLITLGCPLAFQTIQKRLPQPIQRPTSLKGDWINFYSHDDFLAALALQKSPFDFSPSILNREIRTSIEHPHDIAGYLQHPEVIHAILNSLTN</sequence>
<evidence type="ECO:0000313" key="3">
    <source>
        <dbReference type="Proteomes" id="UP000273105"/>
    </source>
</evidence>
<comment type="caution">
    <text evidence="2">The sequence shown here is derived from an EMBL/GenBank/DDBJ whole genome shotgun (WGS) entry which is preliminary data.</text>
</comment>
<dbReference type="InterPro" id="IPR000073">
    <property type="entry name" value="AB_hydrolase_1"/>
</dbReference>
<dbReference type="GO" id="GO:0016787">
    <property type="term" value="F:hydrolase activity"/>
    <property type="evidence" value="ECO:0007669"/>
    <property type="project" value="UniProtKB-KW"/>
</dbReference>